<feature type="compositionally biased region" description="Polar residues" evidence="7">
    <location>
        <begin position="145"/>
        <end position="154"/>
    </location>
</feature>
<evidence type="ECO:0000256" key="3">
    <source>
        <dbReference type="ARBA" id="ARBA00023155"/>
    </source>
</evidence>
<evidence type="ECO:0000256" key="2">
    <source>
        <dbReference type="ARBA" id="ARBA00023125"/>
    </source>
</evidence>
<evidence type="ECO:0000256" key="1">
    <source>
        <dbReference type="ARBA" id="ARBA00004123"/>
    </source>
</evidence>
<evidence type="ECO:0000256" key="4">
    <source>
        <dbReference type="ARBA" id="ARBA00023242"/>
    </source>
</evidence>
<evidence type="ECO:0000313" key="9">
    <source>
        <dbReference type="EMBL" id="KAJ7966158.1"/>
    </source>
</evidence>
<evidence type="ECO:0000256" key="5">
    <source>
        <dbReference type="PROSITE-ProRule" id="PRU00108"/>
    </source>
</evidence>
<keyword evidence="9" id="KW-0575">Peroxidase</keyword>
<dbReference type="GO" id="GO:0000981">
    <property type="term" value="F:DNA-binding transcription factor activity, RNA polymerase II-specific"/>
    <property type="evidence" value="ECO:0007669"/>
    <property type="project" value="TreeGrafter"/>
</dbReference>
<evidence type="ECO:0000256" key="6">
    <source>
        <dbReference type="RuleBase" id="RU000682"/>
    </source>
</evidence>
<dbReference type="AlphaFoldDB" id="A0AAD7LXJ3"/>
<evidence type="ECO:0000259" key="8">
    <source>
        <dbReference type="PROSITE" id="PS50071"/>
    </source>
</evidence>
<feature type="region of interest" description="Disordered" evidence="7">
    <location>
        <begin position="62"/>
        <end position="87"/>
    </location>
</feature>
<keyword evidence="4 5" id="KW-0539">Nucleus</keyword>
<protein>
    <submittedName>
        <fullName evidence="9">Protein OVEREXPRESSOR OF CATIONIC PEROXIDASE 3</fullName>
    </submittedName>
</protein>
<dbReference type="GO" id="GO:0005634">
    <property type="term" value="C:nucleus"/>
    <property type="evidence" value="ECO:0007669"/>
    <property type="project" value="UniProtKB-SubCell"/>
</dbReference>
<sequence>MHPVTMASASSFSTTSSAVQCLSSAHSQRVLGAQLSFNTLILPRQPLSRSILVFSRRRNSNSELTAASSSSKKKKKKNLTHNDAKEGADVEDDAFEALFRQLEEDLKNDDLPLDDSDDEISEEDLAMLERELEDALGEDDTEILSSAVGNAESSNDTKEDDDKEDEKPVKLRNWQLRRLATALKAGRRKTSIKSLAAEVCLDRGVVLELLREPPPALLMMSLALPDEPAPTVLVPETKPLEIIDKETSVDPSEDGTKAKVPVHVMQHRWSAQKRLKKVQVDTLERVYKRTRRPTNSMISSIVQVTNLPRRRVVKWFEDKRAEDGVPLNRLPYQRSIPETV</sequence>
<dbReference type="Proteomes" id="UP001163823">
    <property type="component" value="Chromosome 6"/>
</dbReference>
<dbReference type="KEGG" id="qsa:O6P43_015674"/>
<dbReference type="Pfam" id="PF00046">
    <property type="entry name" value="Homeodomain"/>
    <property type="match status" value="1"/>
</dbReference>
<dbReference type="InterPro" id="IPR009057">
    <property type="entry name" value="Homeodomain-like_sf"/>
</dbReference>
<keyword evidence="10" id="KW-1185">Reference proteome</keyword>
<dbReference type="EMBL" id="JARAOO010000006">
    <property type="protein sequence ID" value="KAJ7966158.1"/>
    <property type="molecule type" value="Genomic_DNA"/>
</dbReference>
<feature type="region of interest" description="Disordered" evidence="7">
    <location>
        <begin position="145"/>
        <end position="168"/>
    </location>
</feature>
<evidence type="ECO:0000256" key="7">
    <source>
        <dbReference type="SAM" id="MobiDB-lite"/>
    </source>
</evidence>
<dbReference type="GO" id="GO:0003677">
    <property type="term" value="F:DNA binding"/>
    <property type="evidence" value="ECO:0007669"/>
    <property type="project" value="UniProtKB-UniRule"/>
</dbReference>
<dbReference type="InterPro" id="IPR001356">
    <property type="entry name" value="HD"/>
</dbReference>
<dbReference type="CDD" id="cd00086">
    <property type="entry name" value="homeodomain"/>
    <property type="match status" value="1"/>
</dbReference>
<feature type="DNA-binding region" description="Homeobox" evidence="5">
    <location>
        <begin position="268"/>
        <end position="327"/>
    </location>
</feature>
<keyword evidence="2 5" id="KW-0238">DNA-binding</keyword>
<feature type="domain" description="Homeobox" evidence="8">
    <location>
        <begin position="266"/>
        <end position="326"/>
    </location>
</feature>
<dbReference type="Gene3D" id="1.10.10.60">
    <property type="entry name" value="Homeodomain-like"/>
    <property type="match status" value="1"/>
</dbReference>
<dbReference type="GO" id="GO:0004601">
    <property type="term" value="F:peroxidase activity"/>
    <property type="evidence" value="ECO:0007669"/>
    <property type="project" value="UniProtKB-KW"/>
</dbReference>
<reference evidence="9" key="1">
    <citation type="journal article" date="2023" name="Science">
        <title>Elucidation of the pathway for biosynthesis of saponin adjuvants from the soapbark tree.</title>
        <authorList>
            <person name="Reed J."/>
            <person name="Orme A."/>
            <person name="El-Demerdash A."/>
            <person name="Owen C."/>
            <person name="Martin L.B.B."/>
            <person name="Misra R.C."/>
            <person name="Kikuchi S."/>
            <person name="Rejzek M."/>
            <person name="Martin A.C."/>
            <person name="Harkess A."/>
            <person name="Leebens-Mack J."/>
            <person name="Louveau T."/>
            <person name="Stephenson M.J."/>
            <person name="Osbourn A."/>
        </authorList>
    </citation>
    <scope>NUCLEOTIDE SEQUENCE</scope>
    <source>
        <strain evidence="9">S10</strain>
    </source>
</reference>
<comment type="subcellular location">
    <subcellularLocation>
        <location evidence="1 5 6">Nucleus</location>
    </subcellularLocation>
</comment>
<dbReference type="PANTHER" id="PTHR15467:SF9">
    <property type="entry name" value="HOMEOBOX DOMAIN-CONTAINING PROTEIN"/>
    <property type="match status" value="1"/>
</dbReference>
<comment type="caution">
    <text evidence="9">The sequence shown here is derived from an EMBL/GenBank/DDBJ whole genome shotgun (WGS) entry which is preliminary data.</text>
</comment>
<evidence type="ECO:0000313" key="10">
    <source>
        <dbReference type="Proteomes" id="UP001163823"/>
    </source>
</evidence>
<keyword evidence="9" id="KW-0560">Oxidoreductase</keyword>
<dbReference type="PANTHER" id="PTHR15467">
    <property type="entry name" value="ZINC-FINGERS AND HOMEOBOXES RELATED"/>
    <property type="match status" value="1"/>
</dbReference>
<proteinExistence type="predicted"/>
<accession>A0AAD7LXJ3</accession>
<keyword evidence="3 5" id="KW-0371">Homeobox</keyword>
<dbReference type="PROSITE" id="PS50071">
    <property type="entry name" value="HOMEOBOX_2"/>
    <property type="match status" value="1"/>
</dbReference>
<organism evidence="9 10">
    <name type="scientific">Quillaja saponaria</name>
    <name type="common">Soap bark tree</name>
    <dbReference type="NCBI Taxonomy" id="32244"/>
    <lineage>
        <taxon>Eukaryota</taxon>
        <taxon>Viridiplantae</taxon>
        <taxon>Streptophyta</taxon>
        <taxon>Embryophyta</taxon>
        <taxon>Tracheophyta</taxon>
        <taxon>Spermatophyta</taxon>
        <taxon>Magnoliopsida</taxon>
        <taxon>eudicotyledons</taxon>
        <taxon>Gunneridae</taxon>
        <taxon>Pentapetalae</taxon>
        <taxon>rosids</taxon>
        <taxon>fabids</taxon>
        <taxon>Fabales</taxon>
        <taxon>Quillajaceae</taxon>
        <taxon>Quillaja</taxon>
    </lineage>
</organism>
<gene>
    <name evidence="9" type="ORF">O6P43_015674</name>
</gene>
<dbReference type="SMART" id="SM00389">
    <property type="entry name" value="HOX"/>
    <property type="match status" value="1"/>
</dbReference>
<name>A0AAD7LXJ3_QUISA</name>
<dbReference type="SUPFAM" id="SSF46689">
    <property type="entry name" value="Homeodomain-like"/>
    <property type="match status" value="1"/>
</dbReference>